<dbReference type="AlphaFoldDB" id="A0A6J4NLG2"/>
<evidence type="ECO:0000256" key="1">
    <source>
        <dbReference type="SAM" id="Phobius"/>
    </source>
</evidence>
<keyword evidence="1" id="KW-0472">Membrane</keyword>
<dbReference type="Gene3D" id="1.10.287.1260">
    <property type="match status" value="2"/>
</dbReference>
<keyword evidence="1" id="KW-1133">Transmembrane helix</keyword>
<accession>A0A6J4NLG2</accession>
<organism evidence="2">
    <name type="scientific">uncultured Pyrinomonadaceae bacterium</name>
    <dbReference type="NCBI Taxonomy" id="2283094"/>
    <lineage>
        <taxon>Bacteria</taxon>
        <taxon>Pseudomonadati</taxon>
        <taxon>Acidobacteriota</taxon>
        <taxon>Blastocatellia</taxon>
        <taxon>Blastocatellales</taxon>
        <taxon>Pyrinomonadaceae</taxon>
        <taxon>environmental samples</taxon>
    </lineage>
</organism>
<evidence type="ECO:0000313" key="2">
    <source>
        <dbReference type="EMBL" id="CAA9386093.1"/>
    </source>
</evidence>
<dbReference type="InterPro" id="IPR008910">
    <property type="entry name" value="MSC_TM_helix"/>
</dbReference>
<dbReference type="Pfam" id="PF05552">
    <property type="entry name" value="MS_channel_1st_1"/>
    <property type="match status" value="2"/>
</dbReference>
<proteinExistence type="predicted"/>
<evidence type="ECO:0008006" key="3">
    <source>
        <dbReference type="Google" id="ProtNLM"/>
    </source>
</evidence>
<protein>
    <recommendedName>
        <fullName evidence="3">CmpX</fullName>
    </recommendedName>
</protein>
<gene>
    <name evidence="2" type="ORF">AVDCRST_MAG74-692</name>
</gene>
<dbReference type="EMBL" id="CADCUR010000052">
    <property type="protein sequence ID" value="CAA9386093.1"/>
    <property type="molecule type" value="Genomic_DNA"/>
</dbReference>
<feature type="transmembrane region" description="Helical" evidence="1">
    <location>
        <begin position="31"/>
        <end position="56"/>
    </location>
</feature>
<reference evidence="2" key="1">
    <citation type="submission" date="2020-02" db="EMBL/GenBank/DDBJ databases">
        <authorList>
            <person name="Meier V. D."/>
        </authorList>
    </citation>
    <scope>NUCLEOTIDE SEQUENCE</scope>
    <source>
        <strain evidence="2">AVDCRST_MAG74</strain>
    </source>
</reference>
<feature type="transmembrane region" description="Helical" evidence="1">
    <location>
        <begin position="123"/>
        <end position="151"/>
    </location>
</feature>
<sequence>MFQTPPGGGIRDTSEAIYYSFTDALLRFVSFLPALIGAAIILIVGWFVSGLLAGLIERALKAVGFESAVERSGIGEFIRRSGTRMTTSGVIATLIKYFIFLIFVQAAANVLGIPQLTEIINRIILFIPNVIVAMAIIVVGSFIAQFLSGLVRSSVSELGVGSPDLLAKLTQYIVIGFAVIAAIDQLGIAATVVNTLLIGLIG</sequence>
<feature type="transmembrane region" description="Helical" evidence="1">
    <location>
        <begin position="172"/>
        <end position="201"/>
    </location>
</feature>
<keyword evidence="1" id="KW-0812">Transmembrane</keyword>
<feature type="transmembrane region" description="Helical" evidence="1">
    <location>
        <begin position="89"/>
        <end position="111"/>
    </location>
</feature>
<name>A0A6J4NLG2_9BACT</name>